<sequence length="200" mass="22431">MDGVEDAQDTVVRLETLDQKHLPQVADLFREAFANKRCCGVFAVAESVAGMQKRYASYPAEKFQLGVVALRGDEVLGFCQMTTRKLPIYPSGAHHCEAGEMYIETIAVSDRARGQGIGGKLLRWSEEKARAEHMKKLTLEVFQGNRAIGLYERFGFKIVPPDGDCVDACCENVIVCCFFGRPYGWCHPKWGTHIMIKHLE</sequence>
<organism evidence="4">
    <name type="scientific">Phaeodactylum tricornutum</name>
    <name type="common">Diatom</name>
    <dbReference type="NCBI Taxonomy" id="2850"/>
    <lineage>
        <taxon>Eukaryota</taxon>
        <taxon>Sar</taxon>
        <taxon>Stramenopiles</taxon>
        <taxon>Ochrophyta</taxon>
        <taxon>Bacillariophyta</taxon>
        <taxon>Bacillariophyceae</taxon>
        <taxon>Bacillariophycidae</taxon>
        <taxon>Naviculales</taxon>
        <taxon>Phaeodactylaceae</taxon>
        <taxon>Phaeodactylum</taxon>
    </lineage>
</organism>
<dbReference type="AlphaFoldDB" id="A0A8J9T8E8"/>
<dbReference type="Pfam" id="PF00583">
    <property type="entry name" value="Acetyltransf_1"/>
    <property type="match status" value="1"/>
</dbReference>
<protein>
    <recommendedName>
        <fullName evidence="3">N-acetyltransferase domain-containing protein</fullName>
    </recommendedName>
</protein>
<dbReference type="PANTHER" id="PTHR43877">
    <property type="entry name" value="AMINOALKYLPHOSPHONATE N-ACETYLTRANSFERASE-RELATED-RELATED"/>
    <property type="match status" value="1"/>
</dbReference>
<evidence type="ECO:0000313" key="4">
    <source>
        <dbReference type="EMBL" id="CAG9287606.1"/>
    </source>
</evidence>
<keyword evidence="1" id="KW-0808">Transferase</keyword>
<name>A0A8J9T8E8_PHATR</name>
<accession>A0A8J9T8E8</accession>
<dbReference type="InterPro" id="IPR016181">
    <property type="entry name" value="Acyl_CoA_acyltransferase"/>
</dbReference>
<evidence type="ECO:0000259" key="3">
    <source>
        <dbReference type="Pfam" id="PF00583"/>
    </source>
</evidence>
<dbReference type="CDD" id="cd04301">
    <property type="entry name" value="NAT_SF"/>
    <property type="match status" value="1"/>
</dbReference>
<proteinExistence type="predicted"/>
<gene>
    <name evidence="4" type="ORF">PTTT1_LOCUS36027</name>
</gene>
<dbReference type="GO" id="GO:0016747">
    <property type="term" value="F:acyltransferase activity, transferring groups other than amino-acyl groups"/>
    <property type="evidence" value="ECO:0007669"/>
    <property type="project" value="InterPro"/>
</dbReference>
<dbReference type="SUPFAM" id="SSF55729">
    <property type="entry name" value="Acyl-CoA N-acyltransferases (Nat)"/>
    <property type="match status" value="1"/>
</dbReference>
<dbReference type="InterPro" id="IPR050832">
    <property type="entry name" value="Bact_Acetyltransf"/>
</dbReference>
<dbReference type="InterPro" id="IPR000182">
    <property type="entry name" value="GNAT_dom"/>
</dbReference>
<evidence type="ECO:0000256" key="1">
    <source>
        <dbReference type="ARBA" id="ARBA00022679"/>
    </source>
</evidence>
<dbReference type="Gene3D" id="3.40.630.30">
    <property type="match status" value="1"/>
</dbReference>
<reference evidence="4" key="1">
    <citation type="submission" date="2022-02" db="EMBL/GenBank/DDBJ databases">
        <authorList>
            <person name="Giguere J D."/>
        </authorList>
    </citation>
    <scope>NUCLEOTIDE SEQUENCE</scope>
    <source>
        <strain evidence="4">CCAP 1055/1</strain>
    </source>
</reference>
<dbReference type="EMBL" id="OU594944">
    <property type="protein sequence ID" value="CAG9287606.1"/>
    <property type="molecule type" value="Genomic_DNA"/>
</dbReference>
<dbReference type="Proteomes" id="UP000836788">
    <property type="component" value="Chromosome 3"/>
</dbReference>
<keyword evidence="2" id="KW-0012">Acyltransferase</keyword>
<evidence type="ECO:0000256" key="2">
    <source>
        <dbReference type="ARBA" id="ARBA00023315"/>
    </source>
</evidence>
<feature type="domain" description="N-acetyltransferase" evidence="3">
    <location>
        <begin position="56"/>
        <end position="156"/>
    </location>
</feature>